<dbReference type="InterPro" id="IPR032675">
    <property type="entry name" value="LRR_dom_sf"/>
</dbReference>
<dbReference type="InterPro" id="IPR058922">
    <property type="entry name" value="WHD_DRP"/>
</dbReference>
<dbReference type="InterPro" id="IPR057135">
    <property type="entry name" value="At4g27190-like_LRR"/>
</dbReference>
<evidence type="ECO:0000256" key="2">
    <source>
        <dbReference type="ARBA" id="ARBA00022614"/>
    </source>
</evidence>
<dbReference type="SUPFAM" id="SSF52058">
    <property type="entry name" value="L domain-like"/>
    <property type="match status" value="1"/>
</dbReference>
<name>A0ABR1ZHH4_9ROSI</name>
<feature type="domain" description="Disease resistance protein At4g27190-like leucine-rich repeats" evidence="9">
    <location>
        <begin position="735"/>
        <end position="851"/>
    </location>
</feature>
<dbReference type="Gene3D" id="3.80.10.10">
    <property type="entry name" value="Ribonuclease Inhibitor"/>
    <property type="match status" value="2"/>
</dbReference>
<dbReference type="PRINTS" id="PR00364">
    <property type="entry name" value="DISEASERSIST"/>
</dbReference>
<dbReference type="InterPro" id="IPR050905">
    <property type="entry name" value="Plant_NBS-LRR"/>
</dbReference>
<dbReference type="Gene3D" id="1.10.10.10">
    <property type="entry name" value="Winged helix-like DNA-binding domain superfamily/Winged helix DNA-binding domain"/>
    <property type="match status" value="1"/>
</dbReference>
<accession>A0ABR1ZHH4</accession>
<evidence type="ECO:0000256" key="5">
    <source>
        <dbReference type="ARBA" id="ARBA00022821"/>
    </source>
</evidence>
<dbReference type="PANTHER" id="PTHR33463:SF220">
    <property type="entry name" value="NB-ARC DOMAIN-CONTAINING PROTEIN"/>
    <property type="match status" value="1"/>
</dbReference>
<keyword evidence="6" id="KW-0067">ATP-binding</keyword>
<dbReference type="Pfam" id="PF00931">
    <property type="entry name" value="NB-ARC"/>
    <property type="match status" value="1"/>
</dbReference>
<keyword evidence="5" id="KW-0611">Plant defense</keyword>
<protein>
    <recommendedName>
        <fullName evidence="13">NB-ARC domain-containing protein</fullName>
    </recommendedName>
</protein>
<evidence type="ECO:0000256" key="7">
    <source>
        <dbReference type="SAM" id="Coils"/>
    </source>
</evidence>
<evidence type="ECO:0000256" key="1">
    <source>
        <dbReference type="ARBA" id="ARBA00008894"/>
    </source>
</evidence>
<evidence type="ECO:0000259" key="8">
    <source>
        <dbReference type="Pfam" id="PF00931"/>
    </source>
</evidence>
<evidence type="ECO:0000256" key="6">
    <source>
        <dbReference type="ARBA" id="ARBA00022840"/>
    </source>
</evidence>
<gene>
    <name evidence="11" type="ORF">V6N11_037828</name>
</gene>
<keyword evidence="2" id="KW-0433">Leucine-rich repeat</keyword>
<keyword evidence="12" id="KW-1185">Reference proteome</keyword>
<dbReference type="Gene3D" id="3.40.50.300">
    <property type="entry name" value="P-loop containing nucleotide triphosphate hydrolases"/>
    <property type="match status" value="1"/>
</dbReference>
<evidence type="ECO:0000259" key="9">
    <source>
        <dbReference type="Pfam" id="PF23247"/>
    </source>
</evidence>
<evidence type="ECO:0008006" key="13">
    <source>
        <dbReference type="Google" id="ProtNLM"/>
    </source>
</evidence>
<evidence type="ECO:0000313" key="12">
    <source>
        <dbReference type="Proteomes" id="UP001396334"/>
    </source>
</evidence>
<keyword evidence="4" id="KW-0547">Nucleotide-binding</keyword>
<dbReference type="Proteomes" id="UP001396334">
    <property type="component" value="Unassembled WGS sequence"/>
</dbReference>
<feature type="domain" description="NB-ARC" evidence="8">
    <location>
        <begin position="161"/>
        <end position="331"/>
    </location>
</feature>
<evidence type="ECO:0000256" key="3">
    <source>
        <dbReference type="ARBA" id="ARBA00022737"/>
    </source>
</evidence>
<proteinExistence type="inferred from homology"/>
<dbReference type="Pfam" id="PF23247">
    <property type="entry name" value="LRR_RPS2"/>
    <property type="match status" value="1"/>
</dbReference>
<dbReference type="Pfam" id="PF13855">
    <property type="entry name" value="LRR_8"/>
    <property type="match status" value="1"/>
</dbReference>
<organism evidence="11 12">
    <name type="scientific">Hibiscus sabdariffa</name>
    <name type="common">roselle</name>
    <dbReference type="NCBI Taxonomy" id="183260"/>
    <lineage>
        <taxon>Eukaryota</taxon>
        <taxon>Viridiplantae</taxon>
        <taxon>Streptophyta</taxon>
        <taxon>Embryophyta</taxon>
        <taxon>Tracheophyta</taxon>
        <taxon>Spermatophyta</taxon>
        <taxon>Magnoliopsida</taxon>
        <taxon>eudicotyledons</taxon>
        <taxon>Gunneridae</taxon>
        <taxon>Pentapetalae</taxon>
        <taxon>rosids</taxon>
        <taxon>malvids</taxon>
        <taxon>Malvales</taxon>
        <taxon>Malvaceae</taxon>
        <taxon>Malvoideae</taxon>
        <taxon>Hibiscus</taxon>
    </lineage>
</organism>
<dbReference type="Pfam" id="PF23559">
    <property type="entry name" value="WHD_DRP"/>
    <property type="match status" value="1"/>
</dbReference>
<dbReference type="InterPro" id="IPR036388">
    <property type="entry name" value="WH-like_DNA-bd_sf"/>
</dbReference>
<dbReference type="SUPFAM" id="SSF52540">
    <property type="entry name" value="P-loop containing nucleoside triphosphate hydrolases"/>
    <property type="match status" value="1"/>
</dbReference>
<keyword evidence="7" id="KW-0175">Coiled coil</keyword>
<evidence type="ECO:0000256" key="4">
    <source>
        <dbReference type="ARBA" id="ARBA00022741"/>
    </source>
</evidence>
<evidence type="ECO:0000259" key="10">
    <source>
        <dbReference type="Pfam" id="PF23559"/>
    </source>
</evidence>
<evidence type="ECO:0000313" key="11">
    <source>
        <dbReference type="EMBL" id="KAK8479883.1"/>
    </source>
</evidence>
<comment type="caution">
    <text evidence="11">The sequence shown here is derived from an EMBL/GenBank/DDBJ whole genome shotgun (WGS) entry which is preliminary data.</text>
</comment>
<reference evidence="11 12" key="1">
    <citation type="journal article" date="2024" name="G3 (Bethesda)">
        <title>Genome assembly of Hibiscus sabdariffa L. provides insights into metabolisms of medicinal natural products.</title>
        <authorList>
            <person name="Kim T."/>
        </authorList>
    </citation>
    <scope>NUCLEOTIDE SEQUENCE [LARGE SCALE GENOMIC DNA]</scope>
    <source>
        <strain evidence="11">TK-2024</strain>
        <tissue evidence="11">Old leaves</tissue>
    </source>
</reference>
<feature type="coiled-coil region" evidence="7">
    <location>
        <begin position="29"/>
        <end position="56"/>
    </location>
</feature>
<dbReference type="PANTHER" id="PTHR33463">
    <property type="entry name" value="NB-ARC DOMAIN-CONTAINING PROTEIN-RELATED"/>
    <property type="match status" value="1"/>
</dbReference>
<dbReference type="InterPro" id="IPR001611">
    <property type="entry name" value="Leu-rich_rpt"/>
</dbReference>
<dbReference type="InterPro" id="IPR042197">
    <property type="entry name" value="Apaf_helical"/>
</dbReference>
<dbReference type="InterPro" id="IPR027417">
    <property type="entry name" value="P-loop_NTPase"/>
</dbReference>
<sequence length="898" mass="102011">MGNCVSVQFSFENILLRCWDSTVGHSSYVTNLNETLSALSTALDKLRAQRSDLQNEVLAAERPGLKRLERVQLWLSTAQTMITEAEKLTAQGHRETGNLCLGGCASKTCLSTYKFGKQVAKMLQDINNHMPEAEGFNMVAGTQPPASVVIRPEERPIVALESTIDKLWSCIVDSNVGIIGLYGIGGVGKTTLLTQINNKFSTTPNAFDAVIWATVSKDYSVGKIQDEIGGKIGFSDESWKSKSVDQKAVDIYEVLLKKRFVLLLDDLWERVYLNKVGIPKPSQENGSKLIFTTRSFDVCGEMEARKKIEVECLAPEEAWNLFRDKVGDETLDSHPDIPKLAQQVAKECDGLPLALITIGRTMASKTTLEEWEYAIKKLKQSEFPKMQEKVLPLLKFSYDNLSDTKKRCLLYCCLYPEDYNILRKNLVEYWFCEGLLNENKFSEAQIEGYDIIGSLLSDCLLERAEEECVKMHDVIRDMGLWIACKLEAEREKYFVKAGAQLSEGPEVETWEGAKRMSLMQNRIEVLTGTPKCPNLQTMFLLDNKLQAIDNGFFGFMPNLTVLNMSDNEDLEALPEGISQLISLECLDLSSTGIRELPIELESLTKLKMLDLSNMSYLRKIPLHMISSFSKLQILKIWGIETNYSNGNNVLAVDSTENLIEELKSLQHLNILRIPPIRSVIDLEIFLSFHLLRYSTEALELRDFRETYVFDVLCLENMERLEILCFSSCEHMEEIKMGNLHTRVPPSTNYTSRFHTLRDVQFLRCDKLRDVTWLILAPNLRSLYIVNCGKMEKILAEGKQGEVADVVPTPFLKLETLALMDLPELKSIYWDALPFPCLKRIHVGGCPKLKKLPLNSDSAKGNHITIWGIEEHWWNNLEWENEATRDAFLQIECLYLSTI</sequence>
<comment type="similarity">
    <text evidence="1">Belongs to the disease resistance NB-LRR family.</text>
</comment>
<dbReference type="InterPro" id="IPR002182">
    <property type="entry name" value="NB-ARC"/>
</dbReference>
<keyword evidence="3" id="KW-0677">Repeat</keyword>
<dbReference type="Gene3D" id="1.10.8.430">
    <property type="entry name" value="Helical domain of apoptotic protease-activating factors"/>
    <property type="match status" value="1"/>
</dbReference>
<feature type="domain" description="Disease resistance protein winged helix" evidence="10">
    <location>
        <begin position="414"/>
        <end position="478"/>
    </location>
</feature>
<dbReference type="EMBL" id="JBBPBN010001102">
    <property type="protein sequence ID" value="KAK8479883.1"/>
    <property type="molecule type" value="Genomic_DNA"/>
</dbReference>